<accession>A0ABD2M1D8</accession>
<dbReference type="Proteomes" id="UP001620626">
    <property type="component" value="Unassembled WGS sequence"/>
</dbReference>
<keyword evidence="1" id="KW-0732">Signal</keyword>
<evidence type="ECO:0000256" key="1">
    <source>
        <dbReference type="SAM" id="SignalP"/>
    </source>
</evidence>
<evidence type="ECO:0000313" key="2">
    <source>
        <dbReference type="EMBL" id="KAL3121328.1"/>
    </source>
</evidence>
<reference evidence="2 3" key="1">
    <citation type="submission" date="2024-10" db="EMBL/GenBank/DDBJ databases">
        <authorList>
            <person name="Kim D."/>
        </authorList>
    </citation>
    <scope>NUCLEOTIDE SEQUENCE [LARGE SCALE GENOMIC DNA]</scope>
    <source>
        <strain evidence="2">BH-2024</strain>
    </source>
</reference>
<comment type="caution">
    <text evidence="2">The sequence shown here is derived from an EMBL/GenBank/DDBJ whole genome shotgun (WGS) entry which is preliminary data.</text>
</comment>
<proteinExistence type="predicted"/>
<sequence length="72" mass="7700">MAFKFAFWLIATGVCLAILLIVQMPCQISADVVHPAVRKVVRLANTKGGQMALGVVAPGALPAVRMAKHFVR</sequence>
<gene>
    <name evidence="2" type="ORF">niasHT_008310</name>
</gene>
<feature type="chain" id="PRO_5044834257" evidence="1">
    <location>
        <begin position="31"/>
        <end position="72"/>
    </location>
</feature>
<keyword evidence="3" id="KW-1185">Reference proteome</keyword>
<dbReference type="EMBL" id="JBICBT010000191">
    <property type="protein sequence ID" value="KAL3121328.1"/>
    <property type="molecule type" value="Genomic_DNA"/>
</dbReference>
<feature type="signal peptide" evidence="1">
    <location>
        <begin position="1"/>
        <end position="30"/>
    </location>
</feature>
<dbReference type="AlphaFoldDB" id="A0ABD2M1D8"/>
<name>A0ABD2M1D8_9BILA</name>
<organism evidence="2 3">
    <name type="scientific">Heterodera trifolii</name>
    <dbReference type="NCBI Taxonomy" id="157864"/>
    <lineage>
        <taxon>Eukaryota</taxon>
        <taxon>Metazoa</taxon>
        <taxon>Ecdysozoa</taxon>
        <taxon>Nematoda</taxon>
        <taxon>Chromadorea</taxon>
        <taxon>Rhabditida</taxon>
        <taxon>Tylenchina</taxon>
        <taxon>Tylenchomorpha</taxon>
        <taxon>Tylenchoidea</taxon>
        <taxon>Heteroderidae</taxon>
        <taxon>Heteroderinae</taxon>
        <taxon>Heterodera</taxon>
    </lineage>
</organism>
<protein>
    <submittedName>
        <fullName evidence="2">Uncharacterized protein</fullName>
    </submittedName>
</protein>
<evidence type="ECO:0000313" key="3">
    <source>
        <dbReference type="Proteomes" id="UP001620626"/>
    </source>
</evidence>